<keyword evidence="1" id="KW-1133">Transmembrane helix</keyword>
<feature type="domain" description="DUF7978" evidence="2">
    <location>
        <begin position="4"/>
        <end position="186"/>
    </location>
</feature>
<accession>A0A1I6KNB7</accession>
<evidence type="ECO:0000256" key="1">
    <source>
        <dbReference type="SAM" id="Phobius"/>
    </source>
</evidence>
<reference evidence="3 4" key="1">
    <citation type="submission" date="2016-10" db="EMBL/GenBank/DDBJ databases">
        <authorList>
            <person name="de Groot N.N."/>
        </authorList>
    </citation>
    <scope>NUCLEOTIDE SEQUENCE [LARGE SCALE GENOMIC DNA]</scope>
    <source>
        <strain evidence="3 4">CGMCC 1.10457</strain>
    </source>
</reference>
<name>A0A1I6KNB7_9EURY</name>
<dbReference type="InterPro" id="IPR058284">
    <property type="entry name" value="DUF7978"/>
</dbReference>
<sequence length="197" mass="19549">MPTSESRTGLIGGIGGGVAAFGLGYLLTYALTISTVRDSSIAQLAEAFGDGGAAWKMVGWVFFNAHGATTTLNVNVPIFGGTSAVNFIAESEAFSTVLYGIPPALLLIAGLAAARMAGATELGDALRIGPAVVAGYLPLALIGAVLFTISVEGSTGQPTLVTTIGLAGVVYPAVFGTIGAAVGTVLASGESRREAAA</sequence>
<gene>
    <name evidence="3" type="ORF">SAMN05216559_1127</name>
</gene>
<evidence type="ECO:0000313" key="4">
    <source>
        <dbReference type="Proteomes" id="UP000199062"/>
    </source>
</evidence>
<feature type="transmembrane region" description="Helical" evidence="1">
    <location>
        <begin position="169"/>
        <end position="187"/>
    </location>
</feature>
<dbReference type="Proteomes" id="UP000199062">
    <property type="component" value="Unassembled WGS sequence"/>
</dbReference>
<dbReference type="OrthoDB" id="270777at2157"/>
<dbReference type="Pfam" id="PF25933">
    <property type="entry name" value="DUF7978"/>
    <property type="match status" value="1"/>
</dbReference>
<feature type="transmembrane region" description="Helical" evidence="1">
    <location>
        <begin position="93"/>
        <end position="114"/>
    </location>
</feature>
<organism evidence="3 4">
    <name type="scientific">Halomicrobium zhouii</name>
    <dbReference type="NCBI Taxonomy" id="767519"/>
    <lineage>
        <taxon>Archaea</taxon>
        <taxon>Methanobacteriati</taxon>
        <taxon>Methanobacteriota</taxon>
        <taxon>Stenosarchaea group</taxon>
        <taxon>Halobacteria</taxon>
        <taxon>Halobacteriales</taxon>
        <taxon>Haloarculaceae</taxon>
        <taxon>Halomicrobium</taxon>
    </lineage>
</organism>
<dbReference type="STRING" id="767519.SAMN05216559_1127"/>
<dbReference type="EMBL" id="FOZK01000001">
    <property type="protein sequence ID" value="SFR92677.1"/>
    <property type="molecule type" value="Genomic_DNA"/>
</dbReference>
<dbReference type="AlphaFoldDB" id="A0A1I6KNB7"/>
<evidence type="ECO:0000313" key="3">
    <source>
        <dbReference type="EMBL" id="SFR92677.1"/>
    </source>
</evidence>
<keyword evidence="1" id="KW-0812">Transmembrane</keyword>
<keyword evidence="4" id="KW-1185">Reference proteome</keyword>
<keyword evidence="1" id="KW-0472">Membrane</keyword>
<proteinExistence type="predicted"/>
<evidence type="ECO:0000259" key="2">
    <source>
        <dbReference type="Pfam" id="PF25933"/>
    </source>
</evidence>
<protein>
    <recommendedName>
        <fullName evidence="2">DUF7978 domain-containing protein</fullName>
    </recommendedName>
</protein>
<feature type="transmembrane region" description="Helical" evidence="1">
    <location>
        <begin position="126"/>
        <end position="149"/>
    </location>
</feature>
<feature type="transmembrane region" description="Helical" evidence="1">
    <location>
        <begin position="9"/>
        <end position="31"/>
    </location>
</feature>
<dbReference type="RefSeq" id="WP_089814670.1">
    <property type="nucleotide sequence ID" value="NZ_FOZK01000001.1"/>
</dbReference>